<dbReference type="GO" id="GO:0009103">
    <property type="term" value="P:lipopolysaccharide biosynthetic process"/>
    <property type="evidence" value="ECO:0007669"/>
    <property type="project" value="UniProtKB-ARBA"/>
</dbReference>
<evidence type="ECO:0000256" key="2">
    <source>
        <dbReference type="ARBA" id="ARBA00022475"/>
    </source>
</evidence>
<organism evidence="9 10">
    <name type="scientific">Inhella proteolytica</name>
    <dbReference type="NCBI Taxonomy" id="2795029"/>
    <lineage>
        <taxon>Bacteria</taxon>
        <taxon>Pseudomonadati</taxon>
        <taxon>Pseudomonadota</taxon>
        <taxon>Betaproteobacteria</taxon>
        <taxon>Burkholderiales</taxon>
        <taxon>Sphaerotilaceae</taxon>
        <taxon>Inhella</taxon>
    </lineage>
</organism>
<evidence type="ECO:0000256" key="4">
    <source>
        <dbReference type="ARBA" id="ARBA00022679"/>
    </source>
</evidence>
<dbReference type="PANTHER" id="PTHR33908">
    <property type="entry name" value="MANNOSYLTRANSFERASE YKCB-RELATED"/>
    <property type="match status" value="1"/>
</dbReference>
<dbReference type="AlphaFoldDB" id="A0A931J956"/>
<evidence type="ECO:0000313" key="10">
    <source>
        <dbReference type="Proteomes" id="UP000613266"/>
    </source>
</evidence>
<evidence type="ECO:0000256" key="7">
    <source>
        <dbReference type="ARBA" id="ARBA00023136"/>
    </source>
</evidence>
<evidence type="ECO:0000313" key="9">
    <source>
        <dbReference type="EMBL" id="MBH9578385.1"/>
    </source>
</evidence>
<dbReference type="PANTHER" id="PTHR33908:SF11">
    <property type="entry name" value="MEMBRANE PROTEIN"/>
    <property type="match status" value="1"/>
</dbReference>
<evidence type="ECO:0000256" key="3">
    <source>
        <dbReference type="ARBA" id="ARBA00022676"/>
    </source>
</evidence>
<name>A0A931J956_9BURK</name>
<keyword evidence="5 8" id="KW-0812">Transmembrane</keyword>
<feature type="transmembrane region" description="Helical" evidence="8">
    <location>
        <begin position="135"/>
        <end position="150"/>
    </location>
</feature>
<dbReference type="InterPro" id="IPR050297">
    <property type="entry name" value="LipidA_mod_glycosyltrf_83"/>
</dbReference>
<feature type="transmembrane region" description="Helical" evidence="8">
    <location>
        <begin position="205"/>
        <end position="225"/>
    </location>
</feature>
<evidence type="ECO:0000256" key="8">
    <source>
        <dbReference type="SAM" id="Phobius"/>
    </source>
</evidence>
<protein>
    <recommendedName>
        <fullName evidence="11">DUF2029 domain-containing protein</fullName>
    </recommendedName>
</protein>
<accession>A0A931J956</accession>
<evidence type="ECO:0000256" key="6">
    <source>
        <dbReference type="ARBA" id="ARBA00022989"/>
    </source>
</evidence>
<reference evidence="9" key="1">
    <citation type="submission" date="2020-12" db="EMBL/GenBank/DDBJ databases">
        <title>The genome sequence of Inhella sp. 1Y17.</title>
        <authorList>
            <person name="Liu Y."/>
        </authorList>
    </citation>
    <scope>NUCLEOTIDE SEQUENCE</scope>
    <source>
        <strain evidence="9">1Y17</strain>
    </source>
</reference>
<comment type="caution">
    <text evidence="9">The sequence shown here is derived from an EMBL/GenBank/DDBJ whole genome shotgun (WGS) entry which is preliminary data.</text>
</comment>
<feature type="transmembrane region" description="Helical" evidence="8">
    <location>
        <begin position="328"/>
        <end position="344"/>
    </location>
</feature>
<keyword evidence="2" id="KW-1003">Cell membrane</keyword>
<dbReference type="GO" id="GO:0016763">
    <property type="term" value="F:pentosyltransferase activity"/>
    <property type="evidence" value="ECO:0007669"/>
    <property type="project" value="TreeGrafter"/>
</dbReference>
<dbReference type="RefSeq" id="WP_198112153.1">
    <property type="nucleotide sequence ID" value="NZ_JAEDAK010000011.1"/>
</dbReference>
<gene>
    <name evidence="9" type="ORF">I7X39_15950</name>
</gene>
<evidence type="ECO:0008006" key="11">
    <source>
        <dbReference type="Google" id="ProtNLM"/>
    </source>
</evidence>
<keyword evidence="10" id="KW-1185">Reference proteome</keyword>
<feature type="transmembrane region" description="Helical" evidence="8">
    <location>
        <begin position="289"/>
        <end position="307"/>
    </location>
</feature>
<evidence type="ECO:0000256" key="5">
    <source>
        <dbReference type="ARBA" id="ARBA00022692"/>
    </source>
</evidence>
<keyword evidence="6 8" id="KW-1133">Transmembrane helix</keyword>
<keyword evidence="7 8" id="KW-0472">Membrane</keyword>
<comment type="subcellular location">
    <subcellularLocation>
        <location evidence="1">Cell membrane</location>
        <topology evidence="1">Multi-pass membrane protein</topology>
    </subcellularLocation>
</comment>
<dbReference type="Proteomes" id="UP000613266">
    <property type="component" value="Unassembled WGS sequence"/>
</dbReference>
<proteinExistence type="predicted"/>
<dbReference type="EMBL" id="JAEDAK010000011">
    <property type="protein sequence ID" value="MBH9578385.1"/>
    <property type="molecule type" value="Genomic_DNA"/>
</dbReference>
<keyword evidence="4" id="KW-0808">Transferase</keyword>
<feature type="transmembrane region" description="Helical" evidence="8">
    <location>
        <begin position="78"/>
        <end position="100"/>
    </location>
</feature>
<dbReference type="GO" id="GO:0005886">
    <property type="term" value="C:plasma membrane"/>
    <property type="evidence" value="ECO:0007669"/>
    <property type="project" value="UniProtKB-SubCell"/>
</dbReference>
<feature type="transmembrane region" description="Helical" evidence="8">
    <location>
        <begin position="373"/>
        <end position="392"/>
    </location>
</feature>
<keyword evidence="3" id="KW-0328">Glycosyltransferase</keyword>
<sequence>MRERSFVFFAGFGLLLAWVGIAGRDISWDLINHHAYLPFSLLSGRFALDLFGAGPQSYQNPLGYIPLYGLLKLPVPDWVVGVALTALHALVLLPLHSIAVSIWGPEAQERPFRLLALGLAFATPAFLYLAGTSSIDPIATVLILVALAGLMRTSASASKMGLVGISLGLAIAIKPTNGVFAVALLVLSVWRCCSGLLLWRQALAYWGGVVIAVFLSWGPWALWLWQRFGNPVFPLFNQLFHSPYAPEQTLVAMRFLPQSWVDWLARPIEMARFAGYTNIEGVVPDLRPAVLLILLVALLGGFALSFTRRHSASADMPARLDWLRRTDAQLLAFILISYVLVMASSGNSRYGIAGLMLVGMLLVRCAQSLAEPITVRIFLGALLLIHCLYYGVSGDRRLNGEPWKSERYLQFEVPAPLQEKPYLHLSVGALSLSAVALQFHPEGRLVNLIGQMSLPTRGPLAQKLGDLMLQWRGRTRLLFNGVHLMDDTNAEVGPLRERMDHSIARYGIRIDYKDCLVVRLKRFTDERVEYRQWASCAVESAPVSAPTPFDDLALRAFRRIEAQCPRVFRPVPFEMESDGETARIMYLNSDAVVTVINGNGVALSHHRSLQKEWLGSPEAVADGNGIDACDAWSRMELQQAGGARP</sequence>
<evidence type="ECO:0000256" key="1">
    <source>
        <dbReference type="ARBA" id="ARBA00004651"/>
    </source>
</evidence>